<dbReference type="AlphaFoldDB" id="A0A2G8LJP5"/>
<protein>
    <submittedName>
        <fullName evidence="4">Putative axin-1</fullName>
    </submittedName>
</protein>
<evidence type="ECO:0000256" key="1">
    <source>
        <dbReference type="ARBA" id="ARBA00004496"/>
    </source>
</evidence>
<dbReference type="InterPro" id="IPR036305">
    <property type="entry name" value="RGS_sf"/>
</dbReference>
<dbReference type="GO" id="GO:0005886">
    <property type="term" value="C:plasma membrane"/>
    <property type="evidence" value="ECO:0007669"/>
    <property type="project" value="TreeGrafter"/>
</dbReference>
<comment type="caution">
    <text evidence="4">The sequence shown here is derived from an EMBL/GenBank/DDBJ whole genome shotgun (WGS) entry which is preliminary data.</text>
</comment>
<keyword evidence="5" id="KW-1185">Reference proteome</keyword>
<organism evidence="4 5">
    <name type="scientific">Stichopus japonicus</name>
    <name type="common">Sea cucumber</name>
    <dbReference type="NCBI Taxonomy" id="307972"/>
    <lineage>
        <taxon>Eukaryota</taxon>
        <taxon>Metazoa</taxon>
        <taxon>Echinodermata</taxon>
        <taxon>Eleutherozoa</taxon>
        <taxon>Echinozoa</taxon>
        <taxon>Holothuroidea</taxon>
        <taxon>Aspidochirotacea</taxon>
        <taxon>Aspidochirotida</taxon>
        <taxon>Stichopodidae</taxon>
        <taxon>Apostichopus</taxon>
    </lineage>
</organism>
<dbReference type="GO" id="GO:0031625">
    <property type="term" value="F:ubiquitin protein ligase binding"/>
    <property type="evidence" value="ECO:0007669"/>
    <property type="project" value="TreeGrafter"/>
</dbReference>
<evidence type="ECO:0000256" key="2">
    <source>
        <dbReference type="ARBA" id="ARBA00022490"/>
    </source>
</evidence>
<accession>A0A2G8LJP5</accession>
<dbReference type="Proteomes" id="UP000230750">
    <property type="component" value="Unassembled WGS sequence"/>
</dbReference>
<comment type="subcellular location">
    <subcellularLocation>
        <location evidence="1">Cytoplasm</location>
    </subcellularLocation>
</comment>
<evidence type="ECO:0000313" key="4">
    <source>
        <dbReference type="EMBL" id="PIK60478.1"/>
    </source>
</evidence>
<keyword evidence="2" id="KW-0963">Cytoplasm</keyword>
<dbReference type="GO" id="GO:0008013">
    <property type="term" value="F:beta-catenin binding"/>
    <property type="evidence" value="ECO:0007669"/>
    <property type="project" value="TreeGrafter"/>
</dbReference>
<dbReference type="PROSITE" id="PS50132">
    <property type="entry name" value="RGS"/>
    <property type="match status" value="1"/>
</dbReference>
<feature type="domain" description="RGS" evidence="3">
    <location>
        <begin position="14"/>
        <end position="122"/>
    </location>
</feature>
<reference evidence="4 5" key="1">
    <citation type="journal article" date="2017" name="PLoS Biol.">
        <title>The sea cucumber genome provides insights into morphological evolution and visceral regeneration.</title>
        <authorList>
            <person name="Zhang X."/>
            <person name="Sun L."/>
            <person name="Yuan J."/>
            <person name="Sun Y."/>
            <person name="Gao Y."/>
            <person name="Zhang L."/>
            <person name="Li S."/>
            <person name="Dai H."/>
            <person name="Hamel J.F."/>
            <person name="Liu C."/>
            <person name="Yu Y."/>
            <person name="Liu S."/>
            <person name="Lin W."/>
            <person name="Guo K."/>
            <person name="Jin S."/>
            <person name="Xu P."/>
            <person name="Storey K.B."/>
            <person name="Huan P."/>
            <person name="Zhang T."/>
            <person name="Zhou Y."/>
            <person name="Zhang J."/>
            <person name="Lin C."/>
            <person name="Li X."/>
            <person name="Xing L."/>
            <person name="Huo D."/>
            <person name="Sun M."/>
            <person name="Wang L."/>
            <person name="Mercier A."/>
            <person name="Li F."/>
            <person name="Yang H."/>
            <person name="Xiang J."/>
        </authorList>
    </citation>
    <scope>NUCLEOTIDE SEQUENCE [LARGE SCALE GENOMIC DNA]</scope>
    <source>
        <strain evidence="4">Shaxun</strain>
        <tissue evidence="4">Muscle</tissue>
    </source>
</reference>
<dbReference type="SUPFAM" id="SSF48097">
    <property type="entry name" value="Regulator of G-protein signaling, RGS"/>
    <property type="match status" value="1"/>
</dbReference>
<dbReference type="InterPro" id="IPR024066">
    <property type="entry name" value="RGS_subdom1/3"/>
</dbReference>
<dbReference type="PANTHER" id="PTHR46102:SF2">
    <property type="entry name" value="AXIN"/>
    <property type="match status" value="1"/>
</dbReference>
<dbReference type="PANTHER" id="PTHR46102">
    <property type="entry name" value="AXIN"/>
    <property type="match status" value="1"/>
</dbReference>
<dbReference type="InterPro" id="IPR016137">
    <property type="entry name" value="RGS"/>
</dbReference>
<dbReference type="GO" id="GO:0005634">
    <property type="term" value="C:nucleus"/>
    <property type="evidence" value="ECO:0007669"/>
    <property type="project" value="TreeGrafter"/>
</dbReference>
<gene>
    <name evidence="4" type="ORF">BSL78_02587</name>
</gene>
<dbReference type="GO" id="GO:0048468">
    <property type="term" value="P:cell development"/>
    <property type="evidence" value="ECO:0007669"/>
    <property type="project" value="TreeGrafter"/>
</dbReference>
<dbReference type="GO" id="GO:0090090">
    <property type="term" value="P:negative regulation of canonical Wnt signaling pathway"/>
    <property type="evidence" value="ECO:0007669"/>
    <property type="project" value="InterPro"/>
</dbReference>
<dbReference type="Pfam" id="PF00615">
    <property type="entry name" value="RGS"/>
    <property type="match status" value="1"/>
</dbReference>
<dbReference type="GO" id="GO:0019901">
    <property type="term" value="F:protein kinase binding"/>
    <property type="evidence" value="ECO:0007669"/>
    <property type="project" value="TreeGrafter"/>
</dbReference>
<dbReference type="InterPro" id="IPR044926">
    <property type="entry name" value="RGS_subdomain_2"/>
</dbReference>
<dbReference type="GO" id="GO:0030877">
    <property type="term" value="C:beta-catenin destruction complex"/>
    <property type="evidence" value="ECO:0007669"/>
    <property type="project" value="TreeGrafter"/>
</dbReference>
<dbReference type="EMBL" id="MRZV01000055">
    <property type="protein sequence ID" value="PIK60478.1"/>
    <property type="molecule type" value="Genomic_DNA"/>
</dbReference>
<dbReference type="OrthoDB" id="10007451at2759"/>
<dbReference type="STRING" id="307972.A0A2G8LJP5"/>
<sequence>MGREPALPPVRLDGAALFGKFVTQENQQNTLLFYFAVEGYKKDRPNNERTELAKIIHRKFVKLNGEASVDVSPIVRTKVAEAIRNSAISPGLFDSAQQEVERCIRETSYPMFLKSDLYVQYVSNGGISPTRRRVPVQAGHIYLRGTCQPYTRTQNSLMSL</sequence>
<proteinExistence type="predicted"/>
<dbReference type="InterPro" id="IPR043581">
    <property type="entry name" value="Axin-like"/>
</dbReference>
<dbReference type="GO" id="GO:0060090">
    <property type="term" value="F:molecular adaptor activity"/>
    <property type="evidence" value="ECO:0007669"/>
    <property type="project" value="TreeGrafter"/>
</dbReference>
<dbReference type="GO" id="GO:0005737">
    <property type="term" value="C:cytoplasm"/>
    <property type="evidence" value="ECO:0007669"/>
    <property type="project" value="UniProtKB-SubCell"/>
</dbReference>
<dbReference type="Gene3D" id="1.10.167.10">
    <property type="entry name" value="Regulator of G-protein Signalling 4, domain 2"/>
    <property type="match status" value="1"/>
</dbReference>
<dbReference type="Gene3D" id="1.10.196.10">
    <property type="match status" value="1"/>
</dbReference>
<dbReference type="GO" id="GO:0032436">
    <property type="term" value="P:positive regulation of proteasomal ubiquitin-dependent protein catabolic process"/>
    <property type="evidence" value="ECO:0007669"/>
    <property type="project" value="TreeGrafter"/>
</dbReference>
<evidence type="ECO:0000313" key="5">
    <source>
        <dbReference type="Proteomes" id="UP000230750"/>
    </source>
</evidence>
<dbReference type="SMART" id="SM00315">
    <property type="entry name" value="RGS"/>
    <property type="match status" value="1"/>
</dbReference>
<evidence type="ECO:0000259" key="3">
    <source>
        <dbReference type="PROSITE" id="PS50132"/>
    </source>
</evidence>
<name>A0A2G8LJP5_STIJA</name>